<keyword evidence="5" id="KW-0694">RNA-binding</keyword>
<dbReference type="PaxDb" id="35128-Thaps10129"/>
<dbReference type="STRING" id="35128.B8CD96"/>
<evidence type="ECO:0000256" key="2">
    <source>
        <dbReference type="ARBA" id="ARBA00013056"/>
    </source>
</evidence>
<evidence type="ECO:0000256" key="1">
    <source>
        <dbReference type="ARBA" id="ARBA00009673"/>
    </source>
</evidence>
<dbReference type="FunCoup" id="B8CD96">
    <property type="interactions" value="150"/>
</dbReference>
<keyword evidence="8" id="KW-1185">Reference proteome</keyword>
<dbReference type="eggNOG" id="KOG3323">
    <property type="taxonomic scope" value="Eukaryota"/>
</dbReference>
<dbReference type="Gene3D" id="3.50.80.10">
    <property type="entry name" value="D-tyrosyl-tRNA(Tyr) deacylase"/>
    <property type="match status" value="1"/>
</dbReference>
<dbReference type="InterPro" id="IPR023509">
    <property type="entry name" value="DTD-like_sf"/>
</dbReference>
<dbReference type="GO" id="GO:0106026">
    <property type="term" value="F:Gly-tRNA(Ala) deacylase activity"/>
    <property type="evidence" value="ECO:0007669"/>
    <property type="project" value="RHEA"/>
</dbReference>
<keyword evidence="5" id="KW-0963">Cytoplasm</keyword>
<gene>
    <name evidence="7" type="ORF">THAPSDRAFT_10129</name>
</gene>
<dbReference type="KEGG" id="tps:THAPSDRAFT_10129"/>
<dbReference type="GO" id="GO:0051500">
    <property type="term" value="F:D-tyrosyl-tRNA(Tyr) deacylase activity"/>
    <property type="evidence" value="ECO:0000318"/>
    <property type="project" value="GO_Central"/>
</dbReference>
<dbReference type="GO" id="GO:0006399">
    <property type="term" value="P:tRNA metabolic process"/>
    <property type="evidence" value="ECO:0000318"/>
    <property type="project" value="GO_Central"/>
</dbReference>
<dbReference type="RefSeq" id="XP_002294214.1">
    <property type="nucleotide sequence ID" value="XM_002294178.1"/>
</dbReference>
<dbReference type="AlphaFoldDB" id="B8CD96"/>
<evidence type="ECO:0000256" key="6">
    <source>
        <dbReference type="SAM" id="MobiDB-lite"/>
    </source>
</evidence>
<accession>B8CD96</accession>
<sequence>MKIVIQRVKSASVTVDQTQISSINHGLLALVGLHTQDSQSDLDYCAKKLLAIKLWENASGSPWRQHVKQMEYEILCVSQFTLYGTLSKKNQPDYKLAMKSEKAEEMYKLFLDMLKEAYAEERIKDGAFGKMMDVSLVNDGPVTLVIDSREEGRGSGGGVLGSQVSELSSSGTTDGEEKSGS</sequence>
<dbReference type="InParanoid" id="B8CD96"/>
<dbReference type="EC" id="3.1.1.96" evidence="2 5"/>
<reference evidence="7 8" key="1">
    <citation type="journal article" date="2004" name="Science">
        <title>The genome of the diatom Thalassiosira pseudonana: ecology, evolution, and metabolism.</title>
        <authorList>
            <person name="Armbrust E.V."/>
            <person name="Berges J.A."/>
            <person name="Bowler C."/>
            <person name="Green B.R."/>
            <person name="Martinez D."/>
            <person name="Putnam N.H."/>
            <person name="Zhou S."/>
            <person name="Allen A.E."/>
            <person name="Apt K.E."/>
            <person name="Bechner M."/>
            <person name="Brzezinski M.A."/>
            <person name="Chaal B.K."/>
            <person name="Chiovitti A."/>
            <person name="Davis A.K."/>
            <person name="Demarest M.S."/>
            <person name="Detter J.C."/>
            <person name="Glavina T."/>
            <person name="Goodstein D."/>
            <person name="Hadi M.Z."/>
            <person name="Hellsten U."/>
            <person name="Hildebrand M."/>
            <person name="Jenkins B.D."/>
            <person name="Jurka J."/>
            <person name="Kapitonov V.V."/>
            <person name="Kroger N."/>
            <person name="Lau W.W."/>
            <person name="Lane T.W."/>
            <person name="Larimer F.W."/>
            <person name="Lippmeier J.C."/>
            <person name="Lucas S."/>
            <person name="Medina M."/>
            <person name="Montsant A."/>
            <person name="Obornik M."/>
            <person name="Parker M.S."/>
            <person name="Palenik B."/>
            <person name="Pazour G.J."/>
            <person name="Richardson P.M."/>
            <person name="Rynearson T.A."/>
            <person name="Saito M.A."/>
            <person name="Schwartz D.C."/>
            <person name="Thamatrakoln K."/>
            <person name="Valentin K."/>
            <person name="Vardi A."/>
            <person name="Wilkerson F.P."/>
            <person name="Rokhsar D.S."/>
        </authorList>
    </citation>
    <scope>NUCLEOTIDE SEQUENCE [LARGE SCALE GENOMIC DNA]</scope>
    <source>
        <strain evidence="7 8">CCMP1335</strain>
    </source>
</reference>
<comment type="catalytic activity">
    <reaction evidence="3">
        <text>glycyl-tRNA(Ala) + H2O = tRNA(Ala) + glycine + H(+)</text>
        <dbReference type="Rhea" id="RHEA:53744"/>
        <dbReference type="Rhea" id="RHEA-COMP:9657"/>
        <dbReference type="Rhea" id="RHEA-COMP:13640"/>
        <dbReference type="ChEBI" id="CHEBI:15377"/>
        <dbReference type="ChEBI" id="CHEBI:15378"/>
        <dbReference type="ChEBI" id="CHEBI:57305"/>
        <dbReference type="ChEBI" id="CHEBI:78442"/>
        <dbReference type="ChEBI" id="CHEBI:78522"/>
        <dbReference type="EC" id="3.1.1.96"/>
    </reaction>
</comment>
<dbReference type="PANTHER" id="PTHR10472:SF5">
    <property type="entry name" value="D-AMINOACYL-TRNA DEACYLASE 1"/>
    <property type="match status" value="1"/>
</dbReference>
<comment type="similarity">
    <text evidence="1 5">Belongs to the DTD family.</text>
</comment>
<protein>
    <recommendedName>
        <fullName evidence="2 5">D-aminoacyl-tRNA deacylase</fullName>
        <ecNumber evidence="2 5">3.1.1.96</ecNumber>
    </recommendedName>
</protein>
<comment type="catalytic activity">
    <reaction evidence="4">
        <text>a D-aminoacyl-tRNA + H2O = a tRNA + a D-alpha-amino acid + H(+)</text>
        <dbReference type="Rhea" id="RHEA:13953"/>
        <dbReference type="Rhea" id="RHEA-COMP:10123"/>
        <dbReference type="Rhea" id="RHEA-COMP:10124"/>
        <dbReference type="ChEBI" id="CHEBI:15377"/>
        <dbReference type="ChEBI" id="CHEBI:15378"/>
        <dbReference type="ChEBI" id="CHEBI:59871"/>
        <dbReference type="ChEBI" id="CHEBI:78442"/>
        <dbReference type="ChEBI" id="CHEBI:79333"/>
        <dbReference type="EC" id="3.1.1.96"/>
    </reaction>
</comment>
<dbReference type="GO" id="GO:0005737">
    <property type="term" value="C:cytoplasm"/>
    <property type="evidence" value="ECO:0000318"/>
    <property type="project" value="GO_Central"/>
</dbReference>
<keyword evidence="5" id="KW-0378">Hydrolase</keyword>
<dbReference type="EMBL" id="CM000650">
    <property type="protein sequence ID" value="EED88569.1"/>
    <property type="molecule type" value="Genomic_DNA"/>
</dbReference>
<dbReference type="SUPFAM" id="SSF69500">
    <property type="entry name" value="DTD-like"/>
    <property type="match status" value="1"/>
</dbReference>
<organism evidence="7 8">
    <name type="scientific">Thalassiosira pseudonana</name>
    <name type="common">Marine diatom</name>
    <name type="synonym">Cyclotella nana</name>
    <dbReference type="NCBI Taxonomy" id="35128"/>
    <lineage>
        <taxon>Eukaryota</taxon>
        <taxon>Sar</taxon>
        <taxon>Stramenopiles</taxon>
        <taxon>Ochrophyta</taxon>
        <taxon>Bacillariophyta</taxon>
        <taxon>Coscinodiscophyceae</taxon>
        <taxon>Thalassiosirophycidae</taxon>
        <taxon>Thalassiosirales</taxon>
        <taxon>Thalassiosiraceae</taxon>
        <taxon>Thalassiosira</taxon>
    </lineage>
</organism>
<dbReference type="Pfam" id="PF02580">
    <property type="entry name" value="Tyr_Deacylase"/>
    <property type="match status" value="1"/>
</dbReference>
<evidence type="ECO:0000313" key="8">
    <source>
        <dbReference type="Proteomes" id="UP000001449"/>
    </source>
</evidence>
<dbReference type="GO" id="GO:0000049">
    <property type="term" value="F:tRNA binding"/>
    <property type="evidence" value="ECO:0007669"/>
    <property type="project" value="UniProtKB-KW"/>
</dbReference>
<comment type="subcellular location">
    <subcellularLocation>
        <location evidence="5">Cytoplasm</location>
    </subcellularLocation>
</comment>
<dbReference type="HOGENOM" id="CLU_076901_0_4_1"/>
<dbReference type="NCBIfam" id="TIGR00256">
    <property type="entry name" value="D-aminoacyl-tRNA deacylase"/>
    <property type="match status" value="1"/>
</dbReference>
<dbReference type="InterPro" id="IPR003732">
    <property type="entry name" value="Daa-tRNA_deacyls_DTD"/>
</dbReference>
<dbReference type="PANTHER" id="PTHR10472">
    <property type="entry name" value="D-TYROSYL-TRNA TYR DEACYLASE"/>
    <property type="match status" value="1"/>
</dbReference>
<dbReference type="FunFam" id="3.50.80.10:FF:000001">
    <property type="entry name" value="D-aminoacyl-tRNA deacylase"/>
    <property type="match status" value="1"/>
</dbReference>
<evidence type="ECO:0000313" key="7">
    <source>
        <dbReference type="EMBL" id="EED88569.1"/>
    </source>
</evidence>
<dbReference type="Proteomes" id="UP000001449">
    <property type="component" value="Chromosome 15"/>
</dbReference>
<keyword evidence="5" id="KW-0820">tRNA-binding</keyword>
<evidence type="ECO:0000256" key="3">
    <source>
        <dbReference type="ARBA" id="ARBA00047676"/>
    </source>
</evidence>
<evidence type="ECO:0000256" key="4">
    <source>
        <dbReference type="ARBA" id="ARBA00048018"/>
    </source>
</evidence>
<proteinExistence type="inferred from homology"/>
<dbReference type="OMA" id="VFGADMK"/>
<dbReference type="GeneID" id="7451884"/>
<feature type="compositionally biased region" description="Low complexity" evidence="6">
    <location>
        <begin position="161"/>
        <end position="171"/>
    </location>
</feature>
<evidence type="ECO:0000256" key="5">
    <source>
        <dbReference type="RuleBase" id="RU003470"/>
    </source>
</evidence>
<feature type="region of interest" description="Disordered" evidence="6">
    <location>
        <begin position="148"/>
        <end position="181"/>
    </location>
</feature>
<name>B8CD96_THAPS</name>
<reference evidence="7 8" key="2">
    <citation type="journal article" date="2008" name="Nature">
        <title>The Phaeodactylum genome reveals the evolutionary history of diatom genomes.</title>
        <authorList>
            <person name="Bowler C."/>
            <person name="Allen A.E."/>
            <person name="Badger J.H."/>
            <person name="Grimwood J."/>
            <person name="Jabbari K."/>
            <person name="Kuo A."/>
            <person name="Maheswari U."/>
            <person name="Martens C."/>
            <person name="Maumus F."/>
            <person name="Otillar R.P."/>
            <person name="Rayko E."/>
            <person name="Salamov A."/>
            <person name="Vandepoele K."/>
            <person name="Beszteri B."/>
            <person name="Gruber A."/>
            <person name="Heijde M."/>
            <person name="Katinka M."/>
            <person name="Mock T."/>
            <person name="Valentin K."/>
            <person name="Verret F."/>
            <person name="Berges J.A."/>
            <person name="Brownlee C."/>
            <person name="Cadoret J.P."/>
            <person name="Chiovitti A."/>
            <person name="Choi C.J."/>
            <person name="Coesel S."/>
            <person name="De Martino A."/>
            <person name="Detter J.C."/>
            <person name="Durkin C."/>
            <person name="Falciatore A."/>
            <person name="Fournet J."/>
            <person name="Haruta M."/>
            <person name="Huysman M.J."/>
            <person name="Jenkins B.D."/>
            <person name="Jiroutova K."/>
            <person name="Jorgensen R.E."/>
            <person name="Joubert Y."/>
            <person name="Kaplan A."/>
            <person name="Kroger N."/>
            <person name="Kroth P.G."/>
            <person name="La Roche J."/>
            <person name="Lindquist E."/>
            <person name="Lommer M."/>
            <person name="Martin-Jezequel V."/>
            <person name="Lopez P.J."/>
            <person name="Lucas S."/>
            <person name="Mangogna M."/>
            <person name="McGinnis K."/>
            <person name="Medlin L.K."/>
            <person name="Montsant A."/>
            <person name="Oudot-Le Secq M.P."/>
            <person name="Napoli C."/>
            <person name="Obornik M."/>
            <person name="Parker M.S."/>
            <person name="Petit J.L."/>
            <person name="Porcel B.M."/>
            <person name="Poulsen N."/>
            <person name="Robison M."/>
            <person name="Rychlewski L."/>
            <person name="Rynearson T.A."/>
            <person name="Schmutz J."/>
            <person name="Shapiro H."/>
            <person name="Siaut M."/>
            <person name="Stanley M."/>
            <person name="Sussman M.R."/>
            <person name="Taylor A.R."/>
            <person name="Vardi A."/>
            <person name="von Dassow P."/>
            <person name="Vyverman W."/>
            <person name="Willis A."/>
            <person name="Wyrwicz L.S."/>
            <person name="Rokhsar D.S."/>
            <person name="Weissenbach J."/>
            <person name="Armbrust E.V."/>
            <person name="Green B.R."/>
            <person name="Van de Peer Y."/>
            <person name="Grigoriev I.V."/>
        </authorList>
    </citation>
    <scope>NUCLEOTIDE SEQUENCE [LARGE SCALE GENOMIC DNA]</scope>
    <source>
        <strain evidence="7 8">CCMP1335</strain>
    </source>
</reference>